<evidence type="ECO:0000256" key="2">
    <source>
        <dbReference type="ARBA" id="ARBA00022946"/>
    </source>
</evidence>
<keyword evidence="6" id="KW-1185">Reference proteome</keyword>
<dbReference type="OrthoDB" id="185373at2759"/>
<keyword evidence="3" id="KW-0496">Mitochondrion</keyword>
<dbReference type="InterPro" id="IPR024319">
    <property type="entry name" value="ATPase_expression_mit"/>
</dbReference>
<protein>
    <submittedName>
        <fullName evidence="5">Similar to Uncharacterized protein C11E10.04, mitochondrial acc. no. Q9USP3</fullName>
    </submittedName>
</protein>
<sequence>MNGLQSVSISLGKRIRCLPLCPPGTRGRILSRRLSQIASRKFLDGPAVTALFIETIESLDRLKALLLKHGPQPYREGVLQAPVMTSPSEPLDPTITGLTSIPIPPPKTPMGLFLRAVDAGDGRTVYKKLKQLEVNRQISGVRPHQLSAALQSMIPEHITSIPDRHRFDRQGTSNLRPKHQASGELKERLSYMIGLMRKTGHPFSTRDAQHILEISRHSGGATLTRKWWQILLKMGIPMDTWAYNVFMAAQCGASLRISREIRVTPDTVQYHAKRPNGNVRSWALQILGNMQTKGLIPSSMTFENVIFATSRLSDLPSVDKILLDVWGIDVNNILNSQESGTETEPAKPILQPDSPLWPTQHTLLAVTSAYCKNGQVVTAIRILDHFSRLYSLPISEPVWVVLLNWSYVYTRIRKYYKTWRTRTDTDLASGAAFANAGLLENSITPEHPEGLNIRLHPSTVEKVWNLMTSPPYEVTPTLEMWDYIIRSFLWRSMPTKAEQSIDTAISQLLAEYTAEAQEIETKLSGTEEMHSEAVKKLKKRVAELVRKEERLRAAVRRWTEILVLGKQATSQEFAQRDVPRILEKFEGFMGETQVVRYVMKSGVVELQLKEEAGEQEVKIKDIRNRVAWKRLPLGHGVKEEDYF</sequence>
<dbReference type="EMBL" id="HF935702">
    <property type="protein sequence ID" value="CCX31986.1"/>
    <property type="molecule type" value="Genomic_DNA"/>
</dbReference>
<dbReference type="AlphaFoldDB" id="U4LUV9"/>
<dbReference type="InterPro" id="IPR011990">
    <property type="entry name" value="TPR-like_helical_dom_sf"/>
</dbReference>
<dbReference type="STRING" id="1076935.U4LUV9"/>
<evidence type="ECO:0000256" key="4">
    <source>
        <dbReference type="SAM" id="Coils"/>
    </source>
</evidence>
<organism evidence="5 6">
    <name type="scientific">Pyronema omphalodes (strain CBS 100304)</name>
    <name type="common">Pyronema confluens</name>
    <dbReference type="NCBI Taxonomy" id="1076935"/>
    <lineage>
        <taxon>Eukaryota</taxon>
        <taxon>Fungi</taxon>
        <taxon>Dikarya</taxon>
        <taxon>Ascomycota</taxon>
        <taxon>Pezizomycotina</taxon>
        <taxon>Pezizomycetes</taxon>
        <taxon>Pezizales</taxon>
        <taxon>Pyronemataceae</taxon>
        <taxon>Pyronema</taxon>
    </lineage>
</organism>
<evidence type="ECO:0000313" key="6">
    <source>
        <dbReference type="Proteomes" id="UP000018144"/>
    </source>
</evidence>
<name>U4LUV9_PYROM</name>
<feature type="coiled-coil region" evidence="4">
    <location>
        <begin position="509"/>
        <end position="554"/>
    </location>
</feature>
<proteinExistence type="predicted"/>
<dbReference type="eggNOG" id="ENOG502SN7Z">
    <property type="taxonomic scope" value="Eukaryota"/>
</dbReference>
<keyword evidence="2" id="KW-0809">Transit peptide</keyword>
<evidence type="ECO:0000256" key="1">
    <source>
        <dbReference type="ARBA" id="ARBA00004173"/>
    </source>
</evidence>
<reference evidence="5 6" key="1">
    <citation type="journal article" date="2013" name="PLoS Genet.">
        <title>The genome and development-dependent transcriptomes of Pyronema confluens: a window into fungal evolution.</title>
        <authorList>
            <person name="Traeger S."/>
            <person name="Altegoer F."/>
            <person name="Freitag M."/>
            <person name="Gabaldon T."/>
            <person name="Kempken F."/>
            <person name="Kumar A."/>
            <person name="Marcet-Houben M."/>
            <person name="Poggeler S."/>
            <person name="Stajich J.E."/>
            <person name="Nowrousian M."/>
        </authorList>
    </citation>
    <scope>NUCLEOTIDE SEQUENCE [LARGE SCALE GENOMIC DNA]</scope>
    <source>
        <strain evidence="6">CBS 100304</strain>
        <tissue evidence="5">Vegetative mycelium</tissue>
    </source>
</reference>
<dbReference type="Pfam" id="PF12921">
    <property type="entry name" value="ATP13"/>
    <property type="match status" value="1"/>
</dbReference>
<evidence type="ECO:0000313" key="5">
    <source>
        <dbReference type="EMBL" id="CCX31986.1"/>
    </source>
</evidence>
<dbReference type="GO" id="GO:0005739">
    <property type="term" value="C:mitochondrion"/>
    <property type="evidence" value="ECO:0007669"/>
    <property type="project" value="UniProtKB-SubCell"/>
</dbReference>
<gene>
    <name evidence="5" type="ORF">PCON_12063</name>
</gene>
<evidence type="ECO:0000256" key="3">
    <source>
        <dbReference type="ARBA" id="ARBA00023128"/>
    </source>
</evidence>
<keyword evidence="4" id="KW-0175">Coiled coil</keyword>
<dbReference type="OMA" id="NIGDFTH"/>
<comment type="subcellular location">
    <subcellularLocation>
        <location evidence="1">Mitochondrion</location>
    </subcellularLocation>
</comment>
<accession>U4LUV9</accession>
<dbReference type="Proteomes" id="UP000018144">
    <property type="component" value="Unassembled WGS sequence"/>
</dbReference>
<dbReference type="Gene3D" id="1.25.40.10">
    <property type="entry name" value="Tetratricopeptide repeat domain"/>
    <property type="match status" value="1"/>
</dbReference>